<gene>
    <name evidence="3" type="ORF">ACFONC_09475</name>
</gene>
<name>A0ABV7XNJ3_9GAMM</name>
<dbReference type="InterPro" id="IPR005545">
    <property type="entry name" value="YCII"/>
</dbReference>
<sequence length="89" mass="9680">MTMAPMKRYLVLTLRKPGFDPAAIAPHYAYLDALRARGQLELAGPFTDRSGGAYLLLADNLEDALAIAHTDPVHVSGSSEVVVREWTAK</sequence>
<dbReference type="SUPFAM" id="SSF54909">
    <property type="entry name" value="Dimeric alpha+beta barrel"/>
    <property type="match status" value="1"/>
</dbReference>
<evidence type="ECO:0000313" key="4">
    <source>
        <dbReference type="Proteomes" id="UP001595705"/>
    </source>
</evidence>
<feature type="domain" description="YCII-related" evidence="2">
    <location>
        <begin position="20"/>
        <end position="87"/>
    </location>
</feature>
<evidence type="ECO:0000259" key="2">
    <source>
        <dbReference type="Pfam" id="PF03795"/>
    </source>
</evidence>
<dbReference type="Proteomes" id="UP001595705">
    <property type="component" value="Unassembled WGS sequence"/>
</dbReference>
<evidence type="ECO:0000256" key="1">
    <source>
        <dbReference type="ARBA" id="ARBA00007689"/>
    </source>
</evidence>
<dbReference type="RefSeq" id="WP_386743489.1">
    <property type="nucleotide sequence ID" value="NZ_JBHRYA010000007.1"/>
</dbReference>
<dbReference type="InterPro" id="IPR011008">
    <property type="entry name" value="Dimeric_a/b-barrel"/>
</dbReference>
<accession>A0ABV7XNJ3</accession>
<dbReference type="Pfam" id="PF03795">
    <property type="entry name" value="YCII"/>
    <property type="match status" value="1"/>
</dbReference>
<keyword evidence="4" id="KW-1185">Reference proteome</keyword>
<protein>
    <submittedName>
        <fullName evidence="3">YciI family protein</fullName>
    </submittedName>
</protein>
<proteinExistence type="inferred from homology"/>
<dbReference type="PANTHER" id="PTHR37828">
    <property type="entry name" value="GSR2449 PROTEIN"/>
    <property type="match status" value="1"/>
</dbReference>
<comment type="similarity">
    <text evidence="1">Belongs to the YciI family.</text>
</comment>
<dbReference type="EMBL" id="JBHRYA010000007">
    <property type="protein sequence ID" value="MFC3716384.1"/>
    <property type="molecule type" value="Genomic_DNA"/>
</dbReference>
<comment type="caution">
    <text evidence="3">The sequence shown here is derived from an EMBL/GenBank/DDBJ whole genome shotgun (WGS) entry which is preliminary data.</text>
</comment>
<evidence type="ECO:0000313" key="3">
    <source>
        <dbReference type="EMBL" id="MFC3716384.1"/>
    </source>
</evidence>
<dbReference type="Gene3D" id="3.30.70.1060">
    <property type="entry name" value="Dimeric alpha+beta barrel"/>
    <property type="match status" value="1"/>
</dbReference>
<dbReference type="PANTHER" id="PTHR37828:SF1">
    <property type="entry name" value="YCII-RELATED DOMAIN-CONTAINING PROTEIN"/>
    <property type="match status" value="1"/>
</dbReference>
<organism evidence="3 4">
    <name type="scientific">Luteimonas soli</name>
    <dbReference type="NCBI Taxonomy" id="1648966"/>
    <lineage>
        <taxon>Bacteria</taxon>
        <taxon>Pseudomonadati</taxon>
        <taxon>Pseudomonadota</taxon>
        <taxon>Gammaproteobacteria</taxon>
        <taxon>Lysobacterales</taxon>
        <taxon>Lysobacteraceae</taxon>
        <taxon>Luteimonas</taxon>
    </lineage>
</organism>
<reference evidence="4" key="1">
    <citation type="journal article" date="2019" name="Int. J. Syst. Evol. Microbiol.">
        <title>The Global Catalogue of Microorganisms (GCM) 10K type strain sequencing project: providing services to taxonomists for standard genome sequencing and annotation.</title>
        <authorList>
            <consortium name="The Broad Institute Genomics Platform"/>
            <consortium name="The Broad Institute Genome Sequencing Center for Infectious Disease"/>
            <person name="Wu L."/>
            <person name="Ma J."/>
        </authorList>
    </citation>
    <scope>NUCLEOTIDE SEQUENCE [LARGE SCALE GENOMIC DNA]</scope>
    <source>
        <strain evidence="4">KCTC 42441</strain>
    </source>
</reference>